<keyword evidence="2" id="KW-0539">Nucleus</keyword>
<dbReference type="GO" id="GO:0003677">
    <property type="term" value="F:DNA binding"/>
    <property type="evidence" value="ECO:0007669"/>
    <property type="project" value="TreeGrafter"/>
</dbReference>
<dbReference type="GO" id="GO:0005634">
    <property type="term" value="C:nucleus"/>
    <property type="evidence" value="ECO:0007669"/>
    <property type="project" value="UniProtKB-SubCell"/>
</dbReference>
<comment type="caution">
    <text evidence="4">The sequence shown here is derived from an EMBL/GenBank/DDBJ whole genome shotgun (WGS) entry which is preliminary data.</text>
</comment>
<dbReference type="GO" id="GO:0003682">
    <property type="term" value="F:chromatin binding"/>
    <property type="evidence" value="ECO:0007669"/>
    <property type="project" value="TreeGrafter"/>
</dbReference>
<organism evidence="4 5">
    <name type="scientific">Prunus dulcis</name>
    <name type="common">Almond</name>
    <name type="synonym">Amygdalus dulcis</name>
    <dbReference type="NCBI Taxonomy" id="3755"/>
    <lineage>
        <taxon>Eukaryota</taxon>
        <taxon>Viridiplantae</taxon>
        <taxon>Streptophyta</taxon>
        <taxon>Embryophyta</taxon>
        <taxon>Tracheophyta</taxon>
        <taxon>Spermatophyta</taxon>
        <taxon>Magnoliopsida</taxon>
        <taxon>eudicotyledons</taxon>
        <taxon>Gunneridae</taxon>
        <taxon>Pentapetalae</taxon>
        <taxon>rosids</taxon>
        <taxon>fabids</taxon>
        <taxon>Rosales</taxon>
        <taxon>Rosaceae</taxon>
        <taxon>Amygdaloideae</taxon>
        <taxon>Amygdaleae</taxon>
        <taxon>Prunus</taxon>
    </lineage>
</organism>
<evidence type="ECO:0000256" key="2">
    <source>
        <dbReference type="ARBA" id="ARBA00023242"/>
    </source>
</evidence>
<evidence type="ECO:0000313" key="4">
    <source>
        <dbReference type="EMBL" id="KAI5312449.1"/>
    </source>
</evidence>
<dbReference type="PANTHER" id="PTHR12628:SF13">
    <property type="entry name" value="HOMEOBOX PROTEIN HAT3.1"/>
    <property type="match status" value="1"/>
</dbReference>
<dbReference type="EMBL" id="JAJFAZ020000008">
    <property type="protein sequence ID" value="KAI5312449.1"/>
    <property type="molecule type" value="Genomic_DNA"/>
</dbReference>
<name>A0AAD4UTD9_PRUDU</name>
<reference evidence="4 5" key="1">
    <citation type="journal article" date="2022" name="G3 (Bethesda)">
        <title>Whole-genome sequence and methylome profiling of the almond [Prunus dulcis (Mill.) D.A. Webb] cultivar 'Nonpareil'.</title>
        <authorList>
            <person name="D'Amico-Willman K.M."/>
            <person name="Ouma W.Z."/>
            <person name="Meulia T."/>
            <person name="Sideli G.M."/>
            <person name="Gradziel T.M."/>
            <person name="Fresnedo-Ramirez J."/>
        </authorList>
    </citation>
    <scope>NUCLEOTIDE SEQUENCE [LARGE SCALE GENOMIC DNA]</scope>
    <source>
        <strain evidence="4">Clone GOH B32 T37-40</strain>
    </source>
</reference>
<comment type="subcellular location">
    <subcellularLocation>
        <location evidence="1">Nucleus</location>
    </subcellularLocation>
</comment>
<sequence length="189" mass="21242">MMRVGYALDVTAKLIALIYLMTLKEQIFLSLTAGRRYFLKQLQQHQQEKIRTTMDFHQMILMIMIMTLMVQGEESSSDESEYASASDGLETPKSNDEQYLGLPSEDSEDDDYNPYAPDVNEDVKQESSSSDFTSDSEDLGAALDDNIKSSEDVEGPKSTSLDDSKPHRGSGEQSSRSGQKKHSLKDEFF</sequence>
<dbReference type="PANTHER" id="PTHR12628">
    <property type="entry name" value="POLYCOMB-LIKE TRANSCRIPTION FACTOR"/>
    <property type="match status" value="1"/>
</dbReference>
<evidence type="ECO:0000256" key="1">
    <source>
        <dbReference type="ARBA" id="ARBA00004123"/>
    </source>
</evidence>
<proteinExistence type="predicted"/>
<feature type="region of interest" description="Disordered" evidence="3">
    <location>
        <begin position="75"/>
        <end position="189"/>
    </location>
</feature>
<keyword evidence="5" id="KW-1185">Reference proteome</keyword>
<feature type="compositionally biased region" description="Basic and acidic residues" evidence="3">
    <location>
        <begin position="145"/>
        <end position="170"/>
    </location>
</feature>
<evidence type="ECO:0000313" key="5">
    <source>
        <dbReference type="Proteomes" id="UP001054821"/>
    </source>
</evidence>
<gene>
    <name evidence="4" type="ORF">L3X38_041622</name>
</gene>
<evidence type="ECO:0000256" key="3">
    <source>
        <dbReference type="SAM" id="MobiDB-lite"/>
    </source>
</evidence>
<accession>A0AAD4UTD9</accession>
<dbReference type="GO" id="GO:0045814">
    <property type="term" value="P:negative regulation of gene expression, epigenetic"/>
    <property type="evidence" value="ECO:0007669"/>
    <property type="project" value="TreeGrafter"/>
</dbReference>
<dbReference type="Proteomes" id="UP001054821">
    <property type="component" value="Chromosome 8"/>
</dbReference>
<protein>
    <submittedName>
        <fullName evidence="4">Uncharacterized protein</fullName>
    </submittedName>
</protein>
<dbReference type="AlphaFoldDB" id="A0AAD4UTD9"/>